<reference evidence="1" key="2">
    <citation type="journal article" date="2024" name="Plant">
        <title>Genomic evolution and insights into agronomic trait innovations of Sesamum species.</title>
        <authorList>
            <person name="Miao H."/>
            <person name="Wang L."/>
            <person name="Qu L."/>
            <person name="Liu H."/>
            <person name="Sun Y."/>
            <person name="Le M."/>
            <person name="Wang Q."/>
            <person name="Wei S."/>
            <person name="Zheng Y."/>
            <person name="Lin W."/>
            <person name="Duan Y."/>
            <person name="Cao H."/>
            <person name="Xiong S."/>
            <person name="Wang X."/>
            <person name="Wei L."/>
            <person name="Li C."/>
            <person name="Ma Q."/>
            <person name="Ju M."/>
            <person name="Zhao R."/>
            <person name="Li G."/>
            <person name="Mu C."/>
            <person name="Tian Q."/>
            <person name="Mei H."/>
            <person name="Zhang T."/>
            <person name="Gao T."/>
            <person name="Zhang H."/>
        </authorList>
    </citation>
    <scope>NUCLEOTIDE SEQUENCE</scope>
    <source>
        <strain evidence="1">G02</strain>
    </source>
</reference>
<dbReference type="EMBL" id="JACGWJ010000028">
    <property type="protein sequence ID" value="KAL0306155.1"/>
    <property type="molecule type" value="Genomic_DNA"/>
</dbReference>
<gene>
    <name evidence="1" type="ORF">Sradi_6032800</name>
</gene>
<proteinExistence type="predicted"/>
<name>A0AAW2KGW0_SESRA</name>
<organism evidence="1">
    <name type="scientific">Sesamum radiatum</name>
    <name type="common">Black benniseed</name>
    <dbReference type="NCBI Taxonomy" id="300843"/>
    <lineage>
        <taxon>Eukaryota</taxon>
        <taxon>Viridiplantae</taxon>
        <taxon>Streptophyta</taxon>
        <taxon>Embryophyta</taxon>
        <taxon>Tracheophyta</taxon>
        <taxon>Spermatophyta</taxon>
        <taxon>Magnoliopsida</taxon>
        <taxon>eudicotyledons</taxon>
        <taxon>Gunneridae</taxon>
        <taxon>Pentapetalae</taxon>
        <taxon>asterids</taxon>
        <taxon>lamiids</taxon>
        <taxon>Lamiales</taxon>
        <taxon>Pedaliaceae</taxon>
        <taxon>Sesamum</taxon>
    </lineage>
</organism>
<accession>A0AAW2KGW0</accession>
<comment type="caution">
    <text evidence="1">The sequence shown here is derived from an EMBL/GenBank/DDBJ whole genome shotgun (WGS) entry which is preliminary data.</text>
</comment>
<reference evidence="1" key="1">
    <citation type="submission" date="2020-06" db="EMBL/GenBank/DDBJ databases">
        <authorList>
            <person name="Li T."/>
            <person name="Hu X."/>
            <person name="Zhang T."/>
            <person name="Song X."/>
            <person name="Zhang H."/>
            <person name="Dai N."/>
            <person name="Sheng W."/>
            <person name="Hou X."/>
            <person name="Wei L."/>
        </authorList>
    </citation>
    <scope>NUCLEOTIDE SEQUENCE</scope>
    <source>
        <strain evidence="1">G02</strain>
        <tissue evidence="1">Leaf</tissue>
    </source>
</reference>
<sequence length="103" mass="11438">MEDIGLFNQGLKWLQSKDCYAVARTAVSCLRTRLEFSWSGIGRLFVVGVPNLGELCSSCWFIGKTVLFLASSHLLGWDQQLAGHYVELLPKLDIDVMPSICAC</sequence>
<protein>
    <submittedName>
        <fullName evidence="1">Uncharacterized protein</fullName>
    </submittedName>
</protein>
<evidence type="ECO:0000313" key="1">
    <source>
        <dbReference type="EMBL" id="KAL0306155.1"/>
    </source>
</evidence>
<dbReference type="AlphaFoldDB" id="A0AAW2KGW0"/>